<dbReference type="PROSITE" id="PS51194">
    <property type="entry name" value="HELICASE_CTER"/>
    <property type="match status" value="1"/>
</dbReference>
<dbReference type="SMART" id="SM00487">
    <property type="entry name" value="DEXDc"/>
    <property type="match status" value="1"/>
</dbReference>
<comment type="function">
    <text evidence="12">Initiates the restart of stalled replication forks, which reloads the replicative helicase on sites other than the origin of replication. Recognizes and binds to abandoned replication forks and remodels them to uncover a helicase loading site. Promotes assembly of the primosome at these replication forks.</text>
</comment>
<keyword evidence="8 12" id="KW-0067">ATP-binding</keyword>
<sequence>MDERIRMAVAKVIVDLALDKEFDYEIPEELAERVKVGTMVSVPFGKSRREGYVLSLAETSSFAGTVKPILGICGDRAHVPEHLVALGRWMADYYCCTQEQAIRTLLPAAVRSGKVKPKKRKLYRIADREAASAYVAVNAQKPAAALRVDLLKVLLSDGAQPIESLKASVPAFSNSSLQTLVRKGMVGTIEELVRRDVFGDSKVIPSKPLEPSKDQKKALELIAKMLRGETPSHVLLLLGVTNSGKTEVYLQAIAMALALGKSAIVLVPEISLTPQTVRRFRARFGDELSILHSRLSDGERFDEWNRINDGEVKIAVGARSALFAPFRNLGLIIVDEEHESSYKQSEAPRYSARDVAVMRGKFEGAAVILGSATPSAESAYNAETGKFLLARMAAQVDNKLPPHIRIVDQRRDGPPEPGKSTFFSPMLVEAVRDRMNRGEQSILFLNRRGYARVMICEECGFEARCPDCSVTYTYSKLHEVLSCHLCGGVIPAYAACPECGSPKIRYAGLGTEKIEAVAGAVFHPARIARMDSDTMRGADDYEVVLERFRRGELDILIGTQMIAKGLHFPNVTLVGIINADLGLTMPDFRASERTFQLITQVAGRAGRGDIRGEVIIQTHNPENETILYAANQDYDGFSKFDLEFRELLDYPPYTHLITVFFRGEDESKLVAYATEFTNGIQAYIHDEIKVAGPSPAPIERIKGKFRYMLVIRGRKLKLMKQALRILALHRPIPKGIDVYVDVDAQSML</sequence>
<feature type="binding site" evidence="12">
    <location>
        <position position="465"/>
    </location>
    <ligand>
        <name>Zn(2+)</name>
        <dbReference type="ChEBI" id="CHEBI:29105"/>
        <label>2</label>
    </ligand>
</feature>
<dbReference type="EC" id="5.6.2.4" evidence="12"/>
<evidence type="ECO:0000256" key="5">
    <source>
        <dbReference type="ARBA" id="ARBA00022801"/>
    </source>
</evidence>
<accession>A0A844G062</accession>
<comment type="subunit">
    <text evidence="12">Component of the replication restart primosome.</text>
</comment>
<evidence type="ECO:0000256" key="7">
    <source>
        <dbReference type="ARBA" id="ARBA00022833"/>
    </source>
</evidence>
<dbReference type="InterPro" id="IPR027417">
    <property type="entry name" value="P-loop_NTPase"/>
</dbReference>
<name>A0A844G062_9BACT</name>
<keyword evidence="7 12" id="KW-0862">Zinc</keyword>
<dbReference type="GO" id="GO:0006269">
    <property type="term" value="P:DNA replication, synthesis of primer"/>
    <property type="evidence" value="ECO:0007669"/>
    <property type="project" value="UniProtKB-KW"/>
</dbReference>
<feature type="binding site" evidence="12">
    <location>
        <position position="486"/>
    </location>
    <ligand>
        <name>Zn(2+)</name>
        <dbReference type="ChEBI" id="CHEBI:29105"/>
        <label>2</label>
    </ligand>
</feature>
<keyword evidence="5 12" id="KW-0378">Hydrolase</keyword>
<evidence type="ECO:0000256" key="10">
    <source>
        <dbReference type="ARBA" id="ARBA00023235"/>
    </source>
</evidence>
<dbReference type="PROSITE" id="PS51192">
    <property type="entry name" value="HELICASE_ATP_BIND_1"/>
    <property type="match status" value="1"/>
</dbReference>
<keyword evidence="2 12" id="KW-0235">DNA replication</keyword>
<evidence type="ECO:0000256" key="9">
    <source>
        <dbReference type="ARBA" id="ARBA00023125"/>
    </source>
</evidence>
<dbReference type="GO" id="GO:0043138">
    <property type="term" value="F:3'-5' DNA helicase activity"/>
    <property type="evidence" value="ECO:0007669"/>
    <property type="project" value="UniProtKB-EC"/>
</dbReference>
<dbReference type="AlphaFoldDB" id="A0A844G062"/>
<organism evidence="15 16">
    <name type="scientific">Victivallis lenta</name>
    <dbReference type="NCBI Taxonomy" id="2606640"/>
    <lineage>
        <taxon>Bacteria</taxon>
        <taxon>Pseudomonadati</taxon>
        <taxon>Lentisphaerota</taxon>
        <taxon>Lentisphaeria</taxon>
        <taxon>Victivallales</taxon>
        <taxon>Victivallaceae</taxon>
        <taxon>Victivallis</taxon>
    </lineage>
</organism>
<dbReference type="GO" id="GO:0016787">
    <property type="term" value="F:hydrolase activity"/>
    <property type="evidence" value="ECO:0007669"/>
    <property type="project" value="UniProtKB-KW"/>
</dbReference>
<evidence type="ECO:0000259" key="13">
    <source>
        <dbReference type="PROSITE" id="PS51192"/>
    </source>
</evidence>
<comment type="catalytic activity">
    <reaction evidence="12">
        <text>Couples ATP hydrolysis with the unwinding of duplex DNA by translocating in the 3'-5' direction.</text>
        <dbReference type="EC" id="5.6.2.4"/>
    </reaction>
</comment>
<dbReference type="PANTHER" id="PTHR30580">
    <property type="entry name" value="PRIMOSOMAL PROTEIN N"/>
    <property type="match status" value="1"/>
</dbReference>
<dbReference type="GO" id="GO:0006302">
    <property type="term" value="P:double-strand break repair"/>
    <property type="evidence" value="ECO:0007669"/>
    <property type="project" value="InterPro"/>
</dbReference>
<dbReference type="InterPro" id="IPR041222">
    <property type="entry name" value="PriA_3primeBD"/>
</dbReference>
<dbReference type="SMART" id="SM00490">
    <property type="entry name" value="HELICc"/>
    <property type="match status" value="1"/>
</dbReference>
<evidence type="ECO:0000313" key="16">
    <source>
        <dbReference type="Proteomes" id="UP000435649"/>
    </source>
</evidence>
<dbReference type="Gene3D" id="3.40.1440.60">
    <property type="entry name" value="PriA, 3(prime) DNA-binding domain"/>
    <property type="match status" value="1"/>
</dbReference>
<feature type="binding site" evidence="12">
    <location>
        <position position="468"/>
    </location>
    <ligand>
        <name>Zn(2+)</name>
        <dbReference type="ChEBI" id="CHEBI:29105"/>
        <label>2</label>
    </ligand>
</feature>
<keyword evidence="4 12" id="KW-0547">Nucleotide-binding</keyword>
<dbReference type="Proteomes" id="UP000435649">
    <property type="component" value="Unassembled WGS sequence"/>
</dbReference>
<dbReference type="InterPro" id="IPR014001">
    <property type="entry name" value="Helicase_ATP-bd"/>
</dbReference>
<comment type="cofactor">
    <cofactor evidence="12">
        <name>Zn(2+)</name>
        <dbReference type="ChEBI" id="CHEBI:29105"/>
    </cofactor>
    <text evidence="12">Binds 2 zinc ions per subunit.</text>
</comment>
<keyword evidence="3 12" id="KW-0479">Metal-binding</keyword>
<feature type="domain" description="Helicase C-terminal" evidence="14">
    <location>
        <begin position="488"/>
        <end position="648"/>
    </location>
</feature>
<dbReference type="EMBL" id="VUNS01000004">
    <property type="protein sequence ID" value="MST96543.1"/>
    <property type="molecule type" value="Genomic_DNA"/>
</dbReference>
<dbReference type="Pfam" id="PF00270">
    <property type="entry name" value="DEAD"/>
    <property type="match status" value="1"/>
</dbReference>
<dbReference type="Pfam" id="PF18074">
    <property type="entry name" value="PriA_C"/>
    <property type="match status" value="1"/>
</dbReference>
<evidence type="ECO:0000256" key="1">
    <source>
        <dbReference type="ARBA" id="ARBA00022515"/>
    </source>
</evidence>
<evidence type="ECO:0000313" key="15">
    <source>
        <dbReference type="EMBL" id="MST96543.1"/>
    </source>
</evidence>
<evidence type="ECO:0000259" key="14">
    <source>
        <dbReference type="PROSITE" id="PS51194"/>
    </source>
</evidence>
<dbReference type="GO" id="GO:0005524">
    <property type="term" value="F:ATP binding"/>
    <property type="evidence" value="ECO:0007669"/>
    <property type="project" value="UniProtKB-UniRule"/>
</dbReference>
<keyword evidence="16" id="KW-1185">Reference proteome</keyword>
<comment type="catalytic activity">
    <reaction evidence="11 12">
        <text>ATP + H2O = ADP + phosphate + H(+)</text>
        <dbReference type="Rhea" id="RHEA:13065"/>
        <dbReference type="ChEBI" id="CHEBI:15377"/>
        <dbReference type="ChEBI" id="CHEBI:15378"/>
        <dbReference type="ChEBI" id="CHEBI:30616"/>
        <dbReference type="ChEBI" id="CHEBI:43474"/>
        <dbReference type="ChEBI" id="CHEBI:456216"/>
        <dbReference type="EC" id="5.6.2.4"/>
    </reaction>
</comment>
<dbReference type="FunFam" id="3.40.50.300:FF:000489">
    <property type="entry name" value="Primosome assembly protein PriA"/>
    <property type="match status" value="1"/>
</dbReference>
<keyword evidence="10 12" id="KW-0413">Isomerase</keyword>
<keyword evidence="6 12" id="KW-0347">Helicase</keyword>
<evidence type="ECO:0000256" key="11">
    <source>
        <dbReference type="ARBA" id="ARBA00048988"/>
    </source>
</evidence>
<dbReference type="GO" id="GO:0006310">
    <property type="term" value="P:DNA recombination"/>
    <property type="evidence" value="ECO:0007669"/>
    <property type="project" value="InterPro"/>
</dbReference>
<evidence type="ECO:0000256" key="8">
    <source>
        <dbReference type="ARBA" id="ARBA00022840"/>
    </source>
</evidence>
<dbReference type="Pfam" id="PF00271">
    <property type="entry name" value="Helicase_C"/>
    <property type="match status" value="1"/>
</dbReference>
<evidence type="ECO:0000256" key="12">
    <source>
        <dbReference type="HAMAP-Rule" id="MF_00983"/>
    </source>
</evidence>
<feature type="binding site" evidence="12">
    <location>
        <position position="456"/>
    </location>
    <ligand>
        <name>Zn(2+)</name>
        <dbReference type="ChEBI" id="CHEBI:29105"/>
        <label>1</label>
    </ligand>
</feature>
<dbReference type="InterPro" id="IPR005259">
    <property type="entry name" value="PriA"/>
</dbReference>
<dbReference type="HAMAP" id="MF_00983">
    <property type="entry name" value="PriA"/>
    <property type="match status" value="1"/>
</dbReference>
<protein>
    <recommendedName>
        <fullName evidence="12">Replication restart protein PriA</fullName>
    </recommendedName>
    <alternativeName>
        <fullName evidence="12">ATP-dependent DNA helicase PriA</fullName>
        <ecNumber evidence="12">5.6.2.4</ecNumber>
    </alternativeName>
    <alternativeName>
        <fullName evidence="12">DNA 3'-5' helicase PriA</fullName>
    </alternativeName>
</protein>
<evidence type="ECO:0000256" key="4">
    <source>
        <dbReference type="ARBA" id="ARBA00022741"/>
    </source>
</evidence>
<feature type="domain" description="Helicase ATP-binding" evidence="13">
    <location>
        <begin position="226"/>
        <end position="392"/>
    </location>
</feature>
<keyword evidence="9 12" id="KW-0238">DNA-binding</keyword>
<feature type="binding site" evidence="12">
    <location>
        <position position="499"/>
    </location>
    <ligand>
        <name>Zn(2+)</name>
        <dbReference type="ChEBI" id="CHEBI:29105"/>
        <label>1</label>
    </ligand>
</feature>
<dbReference type="InterPro" id="IPR011545">
    <property type="entry name" value="DEAD/DEAH_box_helicase_dom"/>
</dbReference>
<dbReference type="PANTHER" id="PTHR30580:SF0">
    <property type="entry name" value="PRIMOSOMAL PROTEIN N"/>
    <property type="match status" value="1"/>
</dbReference>
<dbReference type="InterPro" id="IPR041236">
    <property type="entry name" value="PriA_C"/>
</dbReference>
<dbReference type="GO" id="GO:1990077">
    <property type="term" value="C:primosome complex"/>
    <property type="evidence" value="ECO:0007669"/>
    <property type="project" value="UniProtKB-UniRule"/>
</dbReference>
<feature type="binding site" evidence="12">
    <location>
        <position position="496"/>
    </location>
    <ligand>
        <name>Zn(2+)</name>
        <dbReference type="ChEBI" id="CHEBI:29105"/>
        <label>1</label>
    </ligand>
</feature>
<dbReference type="GO" id="GO:0008270">
    <property type="term" value="F:zinc ion binding"/>
    <property type="evidence" value="ECO:0007669"/>
    <property type="project" value="UniProtKB-UniRule"/>
</dbReference>
<dbReference type="InterPro" id="IPR001650">
    <property type="entry name" value="Helicase_C-like"/>
</dbReference>
<dbReference type="FunFam" id="3.40.1440.60:FF:000001">
    <property type="entry name" value="Primosomal protein N"/>
    <property type="match status" value="1"/>
</dbReference>
<dbReference type="CDD" id="cd18804">
    <property type="entry name" value="SF2_C_priA"/>
    <property type="match status" value="1"/>
</dbReference>
<feature type="binding site" evidence="12">
    <location>
        <position position="483"/>
    </location>
    <ligand>
        <name>Zn(2+)</name>
        <dbReference type="ChEBI" id="CHEBI:29105"/>
        <label>2</label>
    </ligand>
</feature>
<dbReference type="GO" id="GO:0003677">
    <property type="term" value="F:DNA binding"/>
    <property type="evidence" value="ECO:0007669"/>
    <property type="project" value="UniProtKB-UniRule"/>
</dbReference>
<dbReference type="SUPFAM" id="SSF52540">
    <property type="entry name" value="P-loop containing nucleoside triphosphate hydrolases"/>
    <property type="match status" value="1"/>
</dbReference>
<evidence type="ECO:0000256" key="2">
    <source>
        <dbReference type="ARBA" id="ARBA00022705"/>
    </source>
</evidence>
<proteinExistence type="inferred from homology"/>
<dbReference type="CDD" id="cd17929">
    <property type="entry name" value="DEXHc_priA"/>
    <property type="match status" value="1"/>
</dbReference>
<dbReference type="InterPro" id="IPR042115">
    <property type="entry name" value="PriA_3primeBD_sf"/>
</dbReference>
<gene>
    <name evidence="12 15" type="primary">priA</name>
    <name evidence="15" type="ORF">FYJ85_05725</name>
</gene>
<dbReference type="Gene3D" id="3.40.50.300">
    <property type="entry name" value="P-loop containing nucleotide triphosphate hydrolases"/>
    <property type="match status" value="2"/>
</dbReference>
<dbReference type="Pfam" id="PF17764">
    <property type="entry name" value="PriA_3primeBD"/>
    <property type="match status" value="1"/>
</dbReference>
<comment type="similarity">
    <text evidence="12">Belongs to the helicase family. PriA subfamily.</text>
</comment>
<reference evidence="15 16" key="1">
    <citation type="submission" date="2019-08" db="EMBL/GenBank/DDBJ databases">
        <title>In-depth cultivation of the pig gut microbiome towards novel bacterial diversity and tailored functional studies.</title>
        <authorList>
            <person name="Wylensek D."/>
            <person name="Hitch T.C.A."/>
            <person name="Clavel T."/>
        </authorList>
    </citation>
    <scope>NUCLEOTIDE SEQUENCE [LARGE SCALE GENOMIC DNA]</scope>
    <source>
        <strain evidence="15 16">BBE-744-WT-12</strain>
    </source>
</reference>
<evidence type="ECO:0000256" key="6">
    <source>
        <dbReference type="ARBA" id="ARBA00022806"/>
    </source>
</evidence>
<evidence type="ECO:0000256" key="3">
    <source>
        <dbReference type="ARBA" id="ARBA00022723"/>
    </source>
</evidence>
<feature type="binding site" evidence="12">
    <location>
        <position position="459"/>
    </location>
    <ligand>
        <name>Zn(2+)</name>
        <dbReference type="ChEBI" id="CHEBI:29105"/>
        <label>1</label>
    </ligand>
</feature>
<keyword evidence="1 12" id="KW-0639">Primosome</keyword>
<comment type="caution">
    <text evidence="15">The sequence shown here is derived from an EMBL/GenBank/DDBJ whole genome shotgun (WGS) entry which is preliminary data.</text>
</comment>
<dbReference type="NCBIfam" id="TIGR00595">
    <property type="entry name" value="priA"/>
    <property type="match status" value="1"/>
</dbReference>
<dbReference type="GO" id="GO:0006270">
    <property type="term" value="P:DNA replication initiation"/>
    <property type="evidence" value="ECO:0007669"/>
    <property type="project" value="TreeGrafter"/>
</dbReference>